<evidence type="ECO:0000313" key="3">
    <source>
        <dbReference type="EMBL" id="KAJ1608046.1"/>
    </source>
</evidence>
<feature type="coiled-coil region" evidence="1">
    <location>
        <begin position="824"/>
        <end position="851"/>
    </location>
</feature>
<gene>
    <name evidence="3" type="ORF">OJ253_2087</name>
</gene>
<accession>A0A9D5DFX5</accession>
<proteinExistence type="predicted"/>
<feature type="region of interest" description="Disordered" evidence="2">
    <location>
        <begin position="298"/>
        <end position="360"/>
    </location>
</feature>
<dbReference type="OrthoDB" id="343953at2759"/>
<name>A0A9D5DFX5_9CRYT</name>
<dbReference type="EMBL" id="JAPCXC010000050">
    <property type="protein sequence ID" value="KAJ1608046.1"/>
    <property type="molecule type" value="Genomic_DNA"/>
</dbReference>
<dbReference type="Proteomes" id="UP001067231">
    <property type="component" value="Unassembled WGS sequence"/>
</dbReference>
<reference evidence="3" key="1">
    <citation type="submission" date="2022-10" db="EMBL/GenBank/DDBJ databases">
        <title>Adaptive evolution leads to modifications in subtelomeric GC content in a zoonotic Cryptosporidium species.</title>
        <authorList>
            <person name="Li J."/>
            <person name="Feng Y."/>
            <person name="Xiao L."/>
        </authorList>
    </citation>
    <scope>NUCLEOTIDE SEQUENCE</scope>
    <source>
        <strain evidence="3">33844</strain>
    </source>
</reference>
<comment type="caution">
    <text evidence="3">The sequence shown here is derived from an EMBL/GenBank/DDBJ whole genome shotgun (WGS) entry which is preliminary data.</text>
</comment>
<protein>
    <recommendedName>
        <fullName evidence="4">C2 NT-type domain-containing protein</fullName>
    </recommendedName>
</protein>
<evidence type="ECO:0000256" key="1">
    <source>
        <dbReference type="SAM" id="Coils"/>
    </source>
</evidence>
<feature type="coiled-coil region" evidence="1">
    <location>
        <begin position="583"/>
        <end position="684"/>
    </location>
</feature>
<keyword evidence="1" id="KW-0175">Coiled coil</keyword>
<evidence type="ECO:0008006" key="4">
    <source>
        <dbReference type="Google" id="ProtNLM"/>
    </source>
</evidence>
<feature type="compositionally biased region" description="Basic and acidic residues" evidence="2">
    <location>
        <begin position="336"/>
        <end position="345"/>
    </location>
</feature>
<evidence type="ECO:0000256" key="2">
    <source>
        <dbReference type="SAM" id="MobiDB-lite"/>
    </source>
</evidence>
<dbReference type="AlphaFoldDB" id="A0A9D5DFX5"/>
<feature type="compositionally biased region" description="Basic and acidic residues" evidence="2">
    <location>
        <begin position="304"/>
        <end position="316"/>
    </location>
</feature>
<organism evidence="3">
    <name type="scientific">Cryptosporidium canis</name>
    <dbReference type="NCBI Taxonomy" id="195482"/>
    <lineage>
        <taxon>Eukaryota</taxon>
        <taxon>Sar</taxon>
        <taxon>Alveolata</taxon>
        <taxon>Apicomplexa</taxon>
        <taxon>Conoidasida</taxon>
        <taxon>Coccidia</taxon>
        <taxon>Eucoccidiorida</taxon>
        <taxon>Eimeriorina</taxon>
        <taxon>Cryptosporidiidae</taxon>
        <taxon>Cryptosporidium</taxon>
    </lineage>
</organism>
<sequence length="1161" mass="134724">MGKYDIDAFVGFGLVNGNGVKTGISCVNQRILKKRSCLYRVIKRMRIVSLTIPKPTLSNEEDIKSISLTIKSRNNGMQMIDTWPHAIPRYRFDLDEILEISVYYKLKDSFTKTGSDEIHLHSVVHFPCVLLDEIEQKGKKQWILGLDRFSDSSSTLITETCRDQVLRQIKVMEEKAKKSFQISKVYLIFYSCSRTILNIEEQLNLGHSSAMESQAEHKSGSIVMNALLSKDSRSEDRVRNQSFVGIRPEDSISRVSAKTNHTNTLTRTNLIKQNLTENCDNLSDAIEMINKYRTRSKIHLSRPRSSDHEHDHHQQGDDMIPPALSNVNRSRQHPKSVKELSKDGCDDAATSSKPGEVGPGSIAAIDTASIISKAISTNTHKYLEKKEQQERLLKMQYCFSIWLQATRKEKRIKMSRRNSRMISGILCLLRIFDRNQMSKKMYFVNSLRANYYSGHLKKRDADLEQVHNEKSILAEKLNALISDNCGKLQKLNDCILMKERDVFELRKKLEYYDNLNGELRNQLDDVKFENRRLASQINELNDYIKDREKLVESEKLKSDKERQELEIIIDRRKKDYTRQLEEIHFLNAEISELKSMVSAEKEEKGLLVHENEELSKKLLSLEEEKMTIMNDFNQSIIMKSRENEKLYLENVKYKEDNELLIRNNNKLTEEKSSYMEVFDELKNEKSCLIKSVYDLINQIENEKIERIQELENSRILFQSINNRSNYTERQMLSLYHSEGEYDNDDLKLDDLKTIQNKKEKIIKEFKSFSRVDEILVEILDKMDRNLKLVRLDNINIIQEQVDIKVKTLVKEVNLEFFDDEYENIKLKNEQIMDLSERVRILSDEMNKLKEREKDMGGVDILKENIMNNGMSFDLDDTDKMIGSATEMFRLALKNLRLNHQGFESIESERPKSSTFGIVVEENSEKGIKAEEITRNDDLRIKEQEEQEQDKKLMMIVPSEFSFSSNHCNINMTKKSNDDERLESYHQYSIENKTNLNPNNNDIKLNERRVVSSSNLTSTNSGSCQGSLSVSRIGSGNLNGNGNEMNFSQMTKNNPIIVQFPMIRSSSLSSPTQSPALLSRSNSMRYYNGLLSSSKNNHSSNNNNNIGGYYYQYYNTRDLYSTSNKNILNVSSFIGENNSQKRYNSLPRQNIRTIPPPFFPRS</sequence>